<reference evidence="2 3" key="1">
    <citation type="journal article" name="Sci. Rep.">
        <title>Telomere-to-telomere assembled and centromere annotated genomes of the two main subspecies of the button mushroom Agaricus bisporus reveal especially polymorphic chromosome ends.</title>
        <authorList>
            <person name="Sonnenberg A.S.M."/>
            <person name="Sedaghat-Telgerd N."/>
            <person name="Lavrijssen B."/>
            <person name="Ohm R.A."/>
            <person name="Hendrickx P.M."/>
            <person name="Scholtmeijer K."/>
            <person name="Baars J.J.P."/>
            <person name="van Peer A."/>
        </authorList>
    </citation>
    <scope>NUCLEOTIDE SEQUENCE [LARGE SCALE GENOMIC DNA]</scope>
    <source>
        <strain evidence="2 3">H119_p4</strain>
    </source>
</reference>
<organism evidence="2 3">
    <name type="scientific">Agaricus bisporus var. burnettii</name>
    <dbReference type="NCBI Taxonomy" id="192524"/>
    <lineage>
        <taxon>Eukaryota</taxon>
        <taxon>Fungi</taxon>
        <taxon>Dikarya</taxon>
        <taxon>Basidiomycota</taxon>
        <taxon>Agaricomycotina</taxon>
        <taxon>Agaricomycetes</taxon>
        <taxon>Agaricomycetidae</taxon>
        <taxon>Agaricales</taxon>
        <taxon>Agaricineae</taxon>
        <taxon>Agaricaceae</taxon>
        <taxon>Agaricus</taxon>
    </lineage>
</organism>
<dbReference type="InterPro" id="IPR036047">
    <property type="entry name" value="F-box-like_dom_sf"/>
</dbReference>
<dbReference type="AlphaFoldDB" id="A0A8H7F7F2"/>
<name>A0A8H7F7F2_AGABI</name>
<feature type="domain" description="F-box" evidence="1">
    <location>
        <begin position="17"/>
        <end position="63"/>
    </location>
</feature>
<evidence type="ECO:0000313" key="3">
    <source>
        <dbReference type="Proteomes" id="UP000629468"/>
    </source>
</evidence>
<dbReference type="Pfam" id="PF00646">
    <property type="entry name" value="F-box"/>
    <property type="match status" value="1"/>
</dbReference>
<gene>
    <name evidence="2" type="ORF">Agabi119p4_1469</name>
</gene>
<dbReference type="EMBL" id="JABXXO010000003">
    <property type="protein sequence ID" value="KAF7782093.1"/>
    <property type="molecule type" value="Genomic_DNA"/>
</dbReference>
<evidence type="ECO:0000259" key="1">
    <source>
        <dbReference type="PROSITE" id="PS50181"/>
    </source>
</evidence>
<dbReference type="SUPFAM" id="SSF81383">
    <property type="entry name" value="F-box domain"/>
    <property type="match status" value="1"/>
</dbReference>
<accession>A0A8H7F7F2</accession>
<comment type="caution">
    <text evidence="2">The sequence shown here is derived from an EMBL/GenBank/DDBJ whole genome shotgun (WGS) entry which is preliminary data.</text>
</comment>
<dbReference type="Gene3D" id="1.20.1280.50">
    <property type="match status" value="1"/>
</dbReference>
<proteinExistence type="predicted"/>
<dbReference type="InterPro" id="IPR001810">
    <property type="entry name" value="F-box_dom"/>
</dbReference>
<dbReference type="PROSITE" id="PS50181">
    <property type="entry name" value="FBOX"/>
    <property type="match status" value="1"/>
</dbReference>
<protein>
    <recommendedName>
        <fullName evidence="1">F-box domain-containing protein</fullName>
    </recommendedName>
</protein>
<sequence length="502" mass="56803">MESMTPACQKDKKESPKTGFSSLPAEIVAEIFKQLHWKDLLNARHTSALLYNASKTREIWDNLIRIHAAAAHGPPTIFDKPMCMYNAAKLEERFLRWMKTESTWLNEIPLNEKYIPDSSHEFLYSHLLRGGRWLICSDFGGEVLYCDLESPETGFVPLIPYPFSCRRKSMAMMAIEEDPESEMLSFKIALVHILFADWMKGPHGQPEVTGDSRVDVWSGRVILDEDGQVMGLQVEQLASVRISLYLGQPLFGVSLRGSLVAFTVQWRLFGTTIYACDVIIIDWKSQPSRSQSFRRKIVNFLSSFAGDGRKLEVMLLPGDRVLTVPPPGLRIYDHSLVPWSSEERPLCVDMSIPKQHACTVNVPGTSIQHPCGFSELFSLPDNEYRVVFNTIAGIRGLIMRYSEAGGFHATALELLNWSEKMDFTISEYRSHFLYTCGVARSKSDHLLRVRFSWPDEEGSFETGMSLILDEPNETPLVMNMDVAAGRLAWIATESGRVAMMDL</sequence>
<evidence type="ECO:0000313" key="2">
    <source>
        <dbReference type="EMBL" id="KAF7782093.1"/>
    </source>
</evidence>
<dbReference type="Proteomes" id="UP000629468">
    <property type="component" value="Unassembled WGS sequence"/>
</dbReference>